<evidence type="ECO:0000313" key="8">
    <source>
        <dbReference type="Proteomes" id="UP000887566"/>
    </source>
</evidence>
<dbReference type="GO" id="GO:0004674">
    <property type="term" value="F:protein serine/threonine kinase activity"/>
    <property type="evidence" value="ECO:0007669"/>
    <property type="project" value="UniProtKB-KW"/>
</dbReference>
<dbReference type="Gene3D" id="1.10.510.10">
    <property type="entry name" value="Transferase(Phosphotransferase) domain 1"/>
    <property type="match status" value="1"/>
</dbReference>
<evidence type="ECO:0000256" key="3">
    <source>
        <dbReference type="ARBA" id="ARBA00022777"/>
    </source>
</evidence>
<dbReference type="AlphaFoldDB" id="A0A914W152"/>
<proteinExistence type="inferred from homology"/>
<keyword evidence="4 5" id="KW-0067">ATP-binding</keyword>
<dbReference type="WBParaSite" id="PSAMB.scaffold2943size20470.g19754.t1">
    <property type="protein sequence ID" value="PSAMB.scaffold2943size20470.g19754.t1"/>
    <property type="gene ID" value="PSAMB.scaffold2943size20470.g19754"/>
</dbReference>
<accession>A0A914W152</accession>
<keyword evidence="6" id="KW-0723">Serine/threonine-protein kinase</keyword>
<evidence type="ECO:0000313" key="9">
    <source>
        <dbReference type="WBParaSite" id="PSAMB.scaffold2943size20470.g19754.t1"/>
    </source>
</evidence>
<comment type="similarity">
    <text evidence="6">Belongs to the protein kinase superfamily.</text>
</comment>
<dbReference type="Pfam" id="PF00069">
    <property type="entry name" value="Pkinase"/>
    <property type="match status" value="1"/>
</dbReference>
<dbReference type="SUPFAM" id="SSF56112">
    <property type="entry name" value="Protein kinase-like (PK-like)"/>
    <property type="match status" value="1"/>
</dbReference>
<dbReference type="InterPro" id="IPR011009">
    <property type="entry name" value="Kinase-like_dom_sf"/>
</dbReference>
<keyword evidence="8" id="KW-1185">Reference proteome</keyword>
<sequence>MEKEANGNTPMLHVIADRKVNLASLIPENAIDAEIRIESLKGWKKDEQIGYGAYGEVYRYVTPMAGMKFAAGKHLKVNLWNKTGKQKEDIKARVTIFLEELNLMHKISNKCCDRLVQVIGCYVNSKKLIIFTELMINGSIKDHIIDEPLDEATALKYTFQAAQGLHFLHHYPECRIVHRDIKCDNLLLTQQWNVKLADFGLAYNNLAVDSESYTMSQSAPSDCAGTPIFAAPEVLIGAKYGRRADIWSLGCTLVEMLTTAPPHADFWQRHSERAKFLFLEQARAEPSHQLQYVGHQLVPNASVNAQKLLDCLFIKNKQYRPRSEDVLNVFEENPSAPTTLVRINVANLDELQRRINEEEKYYNAYKALG</sequence>
<name>A0A914W152_9BILA</name>
<evidence type="ECO:0000256" key="5">
    <source>
        <dbReference type="PROSITE-ProRule" id="PRU10141"/>
    </source>
</evidence>
<evidence type="ECO:0000259" key="7">
    <source>
        <dbReference type="PROSITE" id="PS50011"/>
    </source>
</evidence>
<dbReference type="GO" id="GO:0005524">
    <property type="term" value="F:ATP binding"/>
    <property type="evidence" value="ECO:0007669"/>
    <property type="project" value="UniProtKB-UniRule"/>
</dbReference>
<evidence type="ECO:0000256" key="2">
    <source>
        <dbReference type="ARBA" id="ARBA00022741"/>
    </source>
</evidence>
<dbReference type="PROSITE" id="PS50011">
    <property type="entry name" value="PROTEIN_KINASE_DOM"/>
    <property type="match status" value="1"/>
</dbReference>
<reference evidence="9" key="1">
    <citation type="submission" date="2022-11" db="UniProtKB">
        <authorList>
            <consortium name="WormBaseParasite"/>
        </authorList>
    </citation>
    <scope>IDENTIFICATION</scope>
</reference>
<organism evidence="8 9">
    <name type="scientific">Plectus sambesii</name>
    <dbReference type="NCBI Taxonomy" id="2011161"/>
    <lineage>
        <taxon>Eukaryota</taxon>
        <taxon>Metazoa</taxon>
        <taxon>Ecdysozoa</taxon>
        <taxon>Nematoda</taxon>
        <taxon>Chromadorea</taxon>
        <taxon>Plectida</taxon>
        <taxon>Plectina</taxon>
        <taxon>Plectoidea</taxon>
        <taxon>Plectidae</taxon>
        <taxon>Plectus</taxon>
    </lineage>
</organism>
<evidence type="ECO:0000256" key="4">
    <source>
        <dbReference type="ARBA" id="ARBA00022840"/>
    </source>
</evidence>
<dbReference type="InterPro" id="IPR000719">
    <property type="entry name" value="Prot_kinase_dom"/>
</dbReference>
<keyword evidence="1" id="KW-0808">Transferase</keyword>
<keyword evidence="2 5" id="KW-0547">Nucleotide-binding</keyword>
<protein>
    <submittedName>
        <fullName evidence="9">Protein kinase domain-containing protein</fullName>
    </submittedName>
</protein>
<evidence type="ECO:0000256" key="6">
    <source>
        <dbReference type="RuleBase" id="RU000304"/>
    </source>
</evidence>
<evidence type="ECO:0000256" key="1">
    <source>
        <dbReference type="ARBA" id="ARBA00022679"/>
    </source>
</evidence>
<dbReference type="InterPro" id="IPR017441">
    <property type="entry name" value="Protein_kinase_ATP_BS"/>
</dbReference>
<dbReference type="SMART" id="SM00220">
    <property type="entry name" value="S_TKc"/>
    <property type="match status" value="1"/>
</dbReference>
<dbReference type="PROSITE" id="PS00107">
    <property type="entry name" value="PROTEIN_KINASE_ATP"/>
    <property type="match status" value="1"/>
</dbReference>
<keyword evidence="3" id="KW-0418">Kinase</keyword>
<dbReference type="PANTHER" id="PTHR48016">
    <property type="entry name" value="MAP KINASE KINASE KINASE SSK2-RELATED-RELATED"/>
    <property type="match status" value="1"/>
</dbReference>
<dbReference type="InterPro" id="IPR050538">
    <property type="entry name" value="MAP_kinase_kinase_kinase"/>
</dbReference>
<dbReference type="PROSITE" id="PS00108">
    <property type="entry name" value="PROTEIN_KINASE_ST"/>
    <property type="match status" value="1"/>
</dbReference>
<feature type="binding site" evidence="5">
    <location>
        <position position="73"/>
    </location>
    <ligand>
        <name>ATP</name>
        <dbReference type="ChEBI" id="CHEBI:30616"/>
    </ligand>
</feature>
<dbReference type="PANTHER" id="PTHR48016:SF56">
    <property type="entry name" value="MAPKK KINASE"/>
    <property type="match status" value="1"/>
</dbReference>
<dbReference type="Proteomes" id="UP000887566">
    <property type="component" value="Unplaced"/>
</dbReference>
<dbReference type="InterPro" id="IPR008271">
    <property type="entry name" value="Ser/Thr_kinase_AS"/>
</dbReference>
<feature type="domain" description="Protein kinase" evidence="7">
    <location>
        <begin position="43"/>
        <end position="336"/>
    </location>
</feature>